<dbReference type="STRING" id="2070753.A0A3A2ZB73"/>
<evidence type="ECO:0000256" key="1">
    <source>
        <dbReference type="SAM" id="MobiDB-lite"/>
    </source>
</evidence>
<sequence length="181" mass="20434">MSKLLSWDWRTVLEVCTDNHLDQLELPDTVPEHVERAWLSSKERIITNVFNGVKVKKPKTCNDAEIELELIRADGRIGKQRVVEIDGYQVTKENLRLGSNEPSSPKSPTELNKKDPIVHYSAARGLSMEHVLIKSSSGPVHTRTNFIALVIIARHARRRQRKLDICYIPANHASEPIANGA</sequence>
<feature type="region of interest" description="Disordered" evidence="1">
    <location>
        <begin position="94"/>
        <end position="113"/>
    </location>
</feature>
<dbReference type="Proteomes" id="UP000266188">
    <property type="component" value="Unassembled WGS sequence"/>
</dbReference>
<name>A0A3A2ZB73_9EURO</name>
<protein>
    <submittedName>
        <fullName evidence="2">Uncharacterized protein</fullName>
    </submittedName>
</protein>
<organism evidence="2 3">
    <name type="scientific">Aspergillus sclerotialis</name>
    <dbReference type="NCBI Taxonomy" id="2070753"/>
    <lineage>
        <taxon>Eukaryota</taxon>
        <taxon>Fungi</taxon>
        <taxon>Dikarya</taxon>
        <taxon>Ascomycota</taxon>
        <taxon>Pezizomycotina</taxon>
        <taxon>Eurotiomycetes</taxon>
        <taxon>Eurotiomycetidae</taxon>
        <taxon>Eurotiales</taxon>
        <taxon>Aspergillaceae</taxon>
        <taxon>Aspergillus</taxon>
        <taxon>Aspergillus subgen. Polypaecilum</taxon>
    </lineage>
</organism>
<gene>
    <name evidence="2" type="ORF">PHISCL_07270</name>
</gene>
<comment type="caution">
    <text evidence="2">The sequence shown here is derived from an EMBL/GenBank/DDBJ whole genome shotgun (WGS) entry which is preliminary data.</text>
</comment>
<dbReference type="AlphaFoldDB" id="A0A3A2ZB73"/>
<evidence type="ECO:0000313" key="2">
    <source>
        <dbReference type="EMBL" id="RJE20399.1"/>
    </source>
</evidence>
<keyword evidence="3" id="KW-1185">Reference proteome</keyword>
<evidence type="ECO:0000313" key="3">
    <source>
        <dbReference type="Proteomes" id="UP000266188"/>
    </source>
</evidence>
<reference evidence="3" key="1">
    <citation type="submission" date="2017-02" db="EMBL/GenBank/DDBJ databases">
        <authorList>
            <person name="Tafer H."/>
            <person name="Lopandic K."/>
        </authorList>
    </citation>
    <scope>NUCLEOTIDE SEQUENCE [LARGE SCALE GENOMIC DNA]</scope>
    <source>
        <strain evidence="3">CBS 366.77</strain>
    </source>
</reference>
<feature type="compositionally biased region" description="Polar residues" evidence="1">
    <location>
        <begin position="100"/>
        <end position="110"/>
    </location>
</feature>
<proteinExistence type="predicted"/>
<dbReference type="OrthoDB" id="10635376at2759"/>
<dbReference type="EMBL" id="MVGC01000311">
    <property type="protein sequence ID" value="RJE20399.1"/>
    <property type="molecule type" value="Genomic_DNA"/>
</dbReference>
<accession>A0A3A2ZB73</accession>